<proteinExistence type="predicted"/>
<evidence type="ECO:0000256" key="1">
    <source>
        <dbReference type="SAM" id="Phobius"/>
    </source>
</evidence>
<sequence length="614" mass="67228">MAPRWMIPGSKSIMLSSMLTAVLIAIGHHLFYQHLMGQESPDSIYVTWGDSIKLAEQQLNFAAGTLLALLVKAFIGIAVSTAHEKHVWKVIRSQPTAIATIDGLFLAKSNILDLFDLRLWRRGTLSMLLALVFWILPVAFLVPPASLTIHQIASPDTHLQRVPRIDFKSTNFASIDIASIPSPENSGHNSSEEEVSPMTRFTTEYNYAGPQDEVQRVVLASLTASQVLPIPPPHPNSTWTLNFHAPALSCDQVSGTLYQEIWENIFDATFAESPSEYGYFSWVAVSQSNNGSLPFQYISDDASYHLHSYQTNPTIQQLFFALLPIVGSIEIAQCSLCNATYTVDFNYVNGIQDIRPVVSITHNNLTLPGTTGPNPFLAMFPNGSAVPFLENAIPSSYNTSLMEAYSFAAIMESFAHAFVRTISRYATVFGNTSQVISTALLRTKQFNSLNAALHGQTSSFQGLEPRDWNGLSVTQAGNFIADWLDTIERLFQNATISLMGSEVLRPNYSSPYAPPDTLVTITTIKNVYNYSNSIFGGSYGAALGIALLAIAVALFSVGNGASYSTKFSTILRVAHILSFSSPLEDEDVSGKDPTPDRVGKITVTFPHTILDKSD</sequence>
<dbReference type="PANTHER" id="PTHR35041">
    <property type="entry name" value="MEDIATOR OF RNA POLYMERASE II TRANSCRIPTION SUBUNIT 1"/>
    <property type="match status" value="1"/>
</dbReference>
<feature type="transmembrane region" description="Helical" evidence="1">
    <location>
        <begin position="61"/>
        <end position="82"/>
    </location>
</feature>
<dbReference type="EMBL" id="JANPWZ010000274">
    <property type="protein sequence ID" value="KAJ3578000.1"/>
    <property type="molecule type" value="Genomic_DNA"/>
</dbReference>
<feature type="transmembrane region" description="Helical" evidence="1">
    <location>
        <begin position="124"/>
        <end position="142"/>
    </location>
</feature>
<evidence type="ECO:0000313" key="3">
    <source>
        <dbReference type="Proteomes" id="UP001148614"/>
    </source>
</evidence>
<accession>A0A9W8NJU4</accession>
<keyword evidence="1" id="KW-0812">Transmembrane</keyword>
<name>A0A9W8NJU4_9PEZI</name>
<feature type="transmembrane region" description="Helical" evidence="1">
    <location>
        <begin position="534"/>
        <end position="557"/>
    </location>
</feature>
<dbReference type="AlphaFoldDB" id="A0A9W8NJU4"/>
<evidence type="ECO:0000313" key="2">
    <source>
        <dbReference type="EMBL" id="KAJ3578000.1"/>
    </source>
</evidence>
<feature type="transmembrane region" description="Helical" evidence="1">
    <location>
        <begin position="12"/>
        <end position="32"/>
    </location>
</feature>
<reference evidence="2" key="1">
    <citation type="submission" date="2022-07" db="EMBL/GenBank/DDBJ databases">
        <title>Genome Sequence of Xylaria arbuscula.</title>
        <authorList>
            <person name="Buettner E."/>
        </authorList>
    </citation>
    <scope>NUCLEOTIDE SEQUENCE</scope>
    <source>
        <strain evidence="2">VT107</strain>
    </source>
</reference>
<protein>
    <submittedName>
        <fullName evidence="2">Uncharacterized protein</fullName>
    </submittedName>
</protein>
<dbReference type="Proteomes" id="UP001148614">
    <property type="component" value="Unassembled WGS sequence"/>
</dbReference>
<keyword evidence="1" id="KW-0472">Membrane</keyword>
<organism evidence="2 3">
    <name type="scientific">Xylaria arbuscula</name>
    <dbReference type="NCBI Taxonomy" id="114810"/>
    <lineage>
        <taxon>Eukaryota</taxon>
        <taxon>Fungi</taxon>
        <taxon>Dikarya</taxon>
        <taxon>Ascomycota</taxon>
        <taxon>Pezizomycotina</taxon>
        <taxon>Sordariomycetes</taxon>
        <taxon>Xylariomycetidae</taxon>
        <taxon>Xylariales</taxon>
        <taxon>Xylariaceae</taxon>
        <taxon>Xylaria</taxon>
    </lineage>
</organism>
<comment type="caution">
    <text evidence="2">The sequence shown here is derived from an EMBL/GenBank/DDBJ whole genome shotgun (WGS) entry which is preliminary data.</text>
</comment>
<gene>
    <name evidence="2" type="ORF">NPX13_g2566</name>
</gene>
<dbReference type="PANTHER" id="PTHR35041:SF6">
    <property type="entry name" value="FORMYLMETHIONINE DEFORMYLASE-LIKE PROTEIN-RELATED"/>
    <property type="match status" value="1"/>
</dbReference>
<dbReference type="VEuPathDB" id="FungiDB:F4678DRAFT_89997"/>
<keyword evidence="3" id="KW-1185">Reference proteome</keyword>
<keyword evidence="1" id="KW-1133">Transmembrane helix</keyword>